<sequence>MRYIGEDPLPLAVTAQAFAAAVHGVVTEEETPALELLLGAAQDVVTTATNVPPAPGLYEFTYPVHDWRRWWFPCRPVTSVAAIAVTDTTGAYVDRDITGVQLLQGHDEPQLLLPEGWLTRSDAGAVVRIQAEAGAALSPGLWRAIMALTREWREADITISGDIEPPRGSFGVQRLIRQARYRRPQISAGC</sequence>
<reference evidence="2" key="1">
    <citation type="submission" date="2016-10" db="EMBL/GenBank/DDBJ databases">
        <authorList>
            <person name="Varghese N."/>
            <person name="Submissions S."/>
        </authorList>
    </citation>
    <scope>NUCLEOTIDE SEQUENCE [LARGE SCALE GENOMIC DNA]</scope>
    <source>
        <strain evidence="2">DSM 10146</strain>
    </source>
</reference>
<keyword evidence="2" id="KW-1185">Reference proteome</keyword>
<gene>
    <name evidence="1" type="ORF">SAMN04488105_1525</name>
</gene>
<dbReference type="AlphaFoldDB" id="A0A1G7N7D9"/>
<dbReference type="EMBL" id="FNAV01000052">
    <property type="protein sequence ID" value="SDF69250.1"/>
    <property type="molecule type" value="Genomic_DNA"/>
</dbReference>
<evidence type="ECO:0008006" key="3">
    <source>
        <dbReference type="Google" id="ProtNLM"/>
    </source>
</evidence>
<organism evidence="1 2">
    <name type="scientific">Salipiger thiooxidans</name>
    <dbReference type="NCBI Taxonomy" id="282683"/>
    <lineage>
        <taxon>Bacteria</taxon>
        <taxon>Pseudomonadati</taxon>
        <taxon>Pseudomonadota</taxon>
        <taxon>Alphaproteobacteria</taxon>
        <taxon>Rhodobacterales</taxon>
        <taxon>Roseobacteraceae</taxon>
        <taxon>Salipiger</taxon>
    </lineage>
</organism>
<name>A0A1G7N7D9_9RHOB</name>
<dbReference type="STRING" id="282683.SAMN04488105_1525"/>
<dbReference type="RefSeq" id="WP_089964292.1">
    <property type="nucleotide sequence ID" value="NZ_FNAV01000052.1"/>
</dbReference>
<dbReference type="Proteomes" id="UP000198994">
    <property type="component" value="Unassembled WGS sequence"/>
</dbReference>
<evidence type="ECO:0000313" key="2">
    <source>
        <dbReference type="Proteomes" id="UP000198994"/>
    </source>
</evidence>
<evidence type="ECO:0000313" key="1">
    <source>
        <dbReference type="EMBL" id="SDF69250.1"/>
    </source>
</evidence>
<proteinExistence type="predicted"/>
<protein>
    <recommendedName>
        <fullName evidence="3">PhiE125 gp8 family phage protein</fullName>
    </recommendedName>
</protein>
<accession>A0A1G7N7D9</accession>
<dbReference type="OrthoDB" id="7834329at2"/>